<sequence length="85" mass="8631">MIKKLCVTGAVIAAAAAVSLLSAPAHADSWNNRTRNLEAAQSGNLFGESIIQALGNGHLSGNVNNINGTTANAAHGGVGVRYVFD</sequence>
<dbReference type="AlphaFoldDB" id="A0A2W2J1R6"/>
<dbReference type="Proteomes" id="UP000248544">
    <property type="component" value="Unassembled WGS sequence"/>
</dbReference>
<reference evidence="2 3" key="1">
    <citation type="submission" date="2018-01" db="EMBL/GenBank/DDBJ databases">
        <title>Draft genome sequence of Sphaerisporangium sp. 7K107.</title>
        <authorList>
            <person name="Sahin N."/>
            <person name="Saygin H."/>
            <person name="Ay H."/>
        </authorList>
    </citation>
    <scope>NUCLEOTIDE SEQUENCE [LARGE SCALE GENOMIC DNA]</scope>
    <source>
        <strain evidence="2 3">7K107</strain>
    </source>
</reference>
<feature type="signal peptide" evidence="1">
    <location>
        <begin position="1"/>
        <end position="27"/>
    </location>
</feature>
<gene>
    <name evidence="2" type="ORF">C1I98_03280</name>
</gene>
<evidence type="ECO:0000256" key="1">
    <source>
        <dbReference type="SAM" id="SignalP"/>
    </source>
</evidence>
<keyword evidence="1" id="KW-0732">Signal</keyword>
<evidence type="ECO:0000313" key="3">
    <source>
        <dbReference type="Proteomes" id="UP000248544"/>
    </source>
</evidence>
<proteinExistence type="predicted"/>
<dbReference type="EMBL" id="POUA01000013">
    <property type="protein sequence ID" value="PZG55534.1"/>
    <property type="molecule type" value="Genomic_DNA"/>
</dbReference>
<name>A0A2W2J1R6_9ACTN</name>
<evidence type="ECO:0000313" key="2">
    <source>
        <dbReference type="EMBL" id="PZG55534.1"/>
    </source>
</evidence>
<keyword evidence="3" id="KW-1185">Reference proteome</keyword>
<accession>A0A2W2J1R6</accession>
<dbReference type="RefSeq" id="WP_111165560.1">
    <property type="nucleotide sequence ID" value="NZ_POUA01000013.1"/>
</dbReference>
<organism evidence="2 3">
    <name type="scientific">Spongiactinospora gelatinilytica</name>
    <dbReference type="NCBI Taxonomy" id="2666298"/>
    <lineage>
        <taxon>Bacteria</taxon>
        <taxon>Bacillati</taxon>
        <taxon>Actinomycetota</taxon>
        <taxon>Actinomycetes</taxon>
        <taxon>Streptosporangiales</taxon>
        <taxon>Streptosporangiaceae</taxon>
        <taxon>Spongiactinospora</taxon>
    </lineage>
</organism>
<feature type="chain" id="PRO_5016153931" evidence="1">
    <location>
        <begin position="28"/>
        <end position="85"/>
    </location>
</feature>
<protein>
    <submittedName>
        <fullName evidence="2">Uncharacterized protein</fullName>
    </submittedName>
</protein>
<comment type="caution">
    <text evidence="2">The sequence shown here is derived from an EMBL/GenBank/DDBJ whole genome shotgun (WGS) entry which is preliminary data.</text>
</comment>